<feature type="compositionally biased region" description="Polar residues" evidence="1">
    <location>
        <begin position="416"/>
        <end position="426"/>
    </location>
</feature>
<feature type="region of interest" description="Disordered" evidence="1">
    <location>
        <begin position="1"/>
        <end position="21"/>
    </location>
</feature>
<protein>
    <submittedName>
        <fullName evidence="2">Uncharacterized protein</fullName>
    </submittedName>
</protein>
<feature type="compositionally biased region" description="Low complexity" evidence="1">
    <location>
        <begin position="340"/>
        <end position="350"/>
    </location>
</feature>
<proteinExistence type="predicted"/>
<dbReference type="EMBL" id="OU503048">
    <property type="protein sequence ID" value="CAI9775170.1"/>
    <property type="molecule type" value="Genomic_DNA"/>
</dbReference>
<evidence type="ECO:0000256" key="1">
    <source>
        <dbReference type="SAM" id="MobiDB-lite"/>
    </source>
</evidence>
<feature type="compositionally biased region" description="Basic and acidic residues" evidence="1">
    <location>
        <begin position="307"/>
        <end position="322"/>
    </location>
</feature>
<gene>
    <name evidence="2" type="ORF">FPE_LOCUS22600</name>
</gene>
<dbReference type="AlphaFoldDB" id="A0AAD1ZXM8"/>
<evidence type="ECO:0000313" key="2">
    <source>
        <dbReference type="EMBL" id="CAI9775170.1"/>
    </source>
</evidence>
<accession>A0AAD1ZXM8</accession>
<organism evidence="2 3">
    <name type="scientific">Fraxinus pennsylvanica</name>
    <dbReference type="NCBI Taxonomy" id="56036"/>
    <lineage>
        <taxon>Eukaryota</taxon>
        <taxon>Viridiplantae</taxon>
        <taxon>Streptophyta</taxon>
        <taxon>Embryophyta</taxon>
        <taxon>Tracheophyta</taxon>
        <taxon>Spermatophyta</taxon>
        <taxon>Magnoliopsida</taxon>
        <taxon>eudicotyledons</taxon>
        <taxon>Gunneridae</taxon>
        <taxon>Pentapetalae</taxon>
        <taxon>asterids</taxon>
        <taxon>lamiids</taxon>
        <taxon>Lamiales</taxon>
        <taxon>Oleaceae</taxon>
        <taxon>Oleeae</taxon>
        <taxon>Fraxinus</taxon>
    </lineage>
</organism>
<reference evidence="2" key="1">
    <citation type="submission" date="2023-05" db="EMBL/GenBank/DDBJ databases">
        <authorList>
            <person name="Huff M."/>
        </authorList>
    </citation>
    <scope>NUCLEOTIDE SEQUENCE</scope>
</reference>
<sequence length="443" mass="49662">MEQSETRIKHKQFSEMPENRDDQVVTTYGSQKLYSGREENTTKVTSFEFRSKKRTSNSGWTWKTSISQQLSETRMKKVEGYSTDVITYAAEKNQQHEQFTTLVDEKGNSTKKGSSSISQIQSDSRIIKQEENVNLAYGSYIESKEQHFQTHEERFRRTDVRIGTQQMTNETATHSGGLIGATDGNKTRSETLVTPPSYQLAARGELHVEPTSVLAIEEVNDGSTESGSTALHKLVLGRSPALHHEKYGSAKSVEAHEQPFKFISSEVAIGSAEQLQKSSAHYVGEFVEKVRHEISTSEIHEEKKNFKSKFVHEEEQSNRKDLSQYVSGESDSKEHHSRHSSSSSKTKGPSDQTWEVDEQSVQEHSKTEVQDNTSKAENAIVKRTGRSFWNIIGDIIRLKWSTRSESHSTGGKAGGVSSNQSTSSDAWFSGHEAEEDGVSGRKE</sequence>
<evidence type="ECO:0000313" key="3">
    <source>
        <dbReference type="Proteomes" id="UP000834106"/>
    </source>
</evidence>
<keyword evidence="3" id="KW-1185">Reference proteome</keyword>
<feature type="region of interest" description="Disordered" evidence="1">
    <location>
        <begin position="401"/>
        <end position="443"/>
    </location>
</feature>
<name>A0AAD1ZXM8_9LAMI</name>
<feature type="region of interest" description="Disordered" evidence="1">
    <location>
        <begin position="307"/>
        <end position="378"/>
    </location>
</feature>
<dbReference type="Proteomes" id="UP000834106">
    <property type="component" value="Chromosome 13"/>
</dbReference>